<dbReference type="Pfam" id="PF12679">
    <property type="entry name" value="ABC2_membrane_2"/>
    <property type="match status" value="1"/>
</dbReference>
<feature type="transmembrane region" description="Helical" evidence="1">
    <location>
        <begin position="163"/>
        <end position="190"/>
    </location>
</feature>
<keyword evidence="1" id="KW-0812">Transmembrane</keyword>
<evidence type="ECO:0000256" key="1">
    <source>
        <dbReference type="SAM" id="Phobius"/>
    </source>
</evidence>
<keyword evidence="1" id="KW-1133">Transmembrane helix</keyword>
<feature type="transmembrane region" description="Helical" evidence="1">
    <location>
        <begin position="131"/>
        <end position="151"/>
    </location>
</feature>
<feature type="transmembrane region" description="Helical" evidence="1">
    <location>
        <begin position="12"/>
        <end position="33"/>
    </location>
</feature>
<keyword evidence="3" id="KW-1185">Reference proteome</keyword>
<dbReference type="GO" id="GO:0005886">
    <property type="term" value="C:plasma membrane"/>
    <property type="evidence" value="ECO:0007669"/>
    <property type="project" value="UniProtKB-SubCell"/>
</dbReference>
<sequence>MRTTFVREFQEYFNTMLGYVFVSAFLFLAGVFFSVNNINTLNAEFNTTLNDCIYVFLLTAPLLTMKLLAEEKKTKRDQLLMTTRTTLSSIIAGKFLAALSVFAVTLCCTLIYPVILFIYGSISATLIMNGYIGFFFLGMAFISVGMFASSITESQLTSAICTYGILLLFLCMDLIISKIHVGIITSFLQWFSLFERFKSYQYGTFSIASVVYYISFSFVFLNLSIMVMKYRRLK</sequence>
<dbReference type="EMBL" id="UHJJ01000001">
    <property type="protein sequence ID" value="SUQ12197.1"/>
    <property type="molecule type" value="Genomic_DNA"/>
</dbReference>
<protein>
    <submittedName>
        <fullName evidence="2">ABC-2 type transport system permease protein</fullName>
    </submittedName>
</protein>
<dbReference type="GO" id="GO:0140359">
    <property type="term" value="F:ABC-type transporter activity"/>
    <property type="evidence" value="ECO:0007669"/>
    <property type="project" value="InterPro"/>
</dbReference>
<name>A0A316A2W9_9FIRM</name>
<proteinExistence type="predicted"/>
<feature type="transmembrane region" description="Helical" evidence="1">
    <location>
        <begin position="90"/>
        <end position="119"/>
    </location>
</feature>
<evidence type="ECO:0000313" key="3">
    <source>
        <dbReference type="Proteomes" id="UP000254051"/>
    </source>
</evidence>
<feature type="transmembrane region" description="Helical" evidence="1">
    <location>
        <begin position="53"/>
        <end position="69"/>
    </location>
</feature>
<gene>
    <name evidence="2" type="ORF">SAMN05216529_10186</name>
</gene>
<organism evidence="2 3">
    <name type="scientific">Faecalicatena contorta</name>
    <dbReference type="NCBI Taxonomy" id="39482"/>
    <lineage>
        <taxon>Bacteria</taxon>
        <taxon>Bacillati</taxon>
        <taxon>Bacillota</taxon>
        <taxon>Clostridia</taxon>
        <taxon>Lachnospirales</taxon>
        <taxon>Lachnospiraceae</taxon>
        <taxon>Faecalicatena</taxon>
    </lineage>
</organism>
<dbReference type="RefSeq" id="WP_109708262.1">
    <property type="nucleotide sequence ID" value="NZ_QGDS01000001.1"/>
</dbReference>
<evidence type="ECO:0000313" key="2">
    <source>
        <dbReference type="EMBL" id="SUQ12197.1"/>
    </source>
</evidence>
<dbReference type="Proteomes" id="UP000254051">
    <property type="component" value="Unassembled WGS sequence"/>
</dbReference>
<reference evidence="3" key="1">
    <citation type="submission" date="2017-07" db="EMBL/GenBank/DDBJ databases">
        <authorList>
            <person name="Varghese N."/>
            <person name="Submissions S."/>
        </authorList>
    </citation>
    <scope>NUCLEOTIDE SEQUENCE [LARGE SCALE GENOMIC DNA]</scope>
    <source>
        <strain evidence="3">NLAE-zl-C134</strain>
    </source>
</reference>
<keyword evidence="1" id="KW-0472">Membrane</keyword>
<dbReference type="OrthoDB" id="9794512at2"/>
<dbReference type="AlphaFoldDB" id="A0A316A2W9"/>
<accession>A0A316A2W9</accession>
<feature type="transmembrane region" description="Helical" evidence="1">
    <location>
        <begin position="210"/>
        <end position="228"/>
    </location>
</feature>